<organism evidence="2 3">
    <name type="scientific">Phytophthora cactorum</name>
    <dbReference type="NCBI Taxonomy" id="29920"/>
    <lineage>
        <taxon>Eukaryota</taxon>
        <taxon>Sar</taxon>
        <taxon>Stramenopiles</taxon>
        <taxon>Oomycota</taxon>
        <taxon>Peronosporomycetes</taxon>
        <taxon>Peronosporales</taxon>
        <taxon>Peronosporaceae</taxon>
        <taxon>Phytophthora</taxon>
    </lineage>
</organism>
<evidence type="ECO:0000313" key="2">
    <source>
        <dbReference type="EMBL" id="KAG2932063.1"/>
    </source>
</evidence>
<reference evidence="2" key="1">
    <citation type="submission" date="2018-10" db="EMBL/GenBank/DDBJ databases">
        <title>Effector identification in a new, highly contiguous assembly of the strawberry crown rot pathogen Phytophthora cactorum.</title>
        <authorList>
            <person name="Armitage A.D."/>
            <person name="Nellist C.F."/>
            <person name="Bates H."/>
            <person name="Vickerstaff R.J."/>
            <person name="Harrison R.J."/>
        </authorList>
    </citation>
    <scope>NUCLEOTIDE SEQUENCE</scope>
    <source>
        <strain evidence="1">4032</strain>
        <strain evidence="2">4040</strain>
    </source>
</reference>
<dbReference type="AlphaFoldDB" id="A0A8T1D272"/>
<dbReference type="EMBL" id="RCMI01000362">
    <property type="protein sequence ID" value="KAG2915024.1"/>
    <property type="molecule type" value="Genomic_DNA"/>
</dbReference>
<sequence length="68" mass="7487">MLRAIAQNIPSVARLIAVASEAGQIDAARARERCVGVWFLHQQLVHRWKRSSTGQGVASLQLARALHD</sequence>
<gene>
    <name evidence="1" type="ORF">PC115_g11494</name>
    <name evidence="2" type="ORF">PC117_g13276</name>
</gene>
<accession>A0A8T1D272</accession>
<dbReference type="EMBL" id="RCMK01000385">
    <property type="protein sequence ID" value="KAG2932063.1"/>
    <property type="molecule type" value="Genomic_DNA"/>
</dbReference>
<proteinExistence type="predicted"/>
<protein>
    <submittedName>
        <fullName evidence="2">Uncharacterized protein</fullName>
    </submittedName>
</protein>
<evidence type="ECO:0000313" key="1">
    <source>
        <dbReference type="EMBL" id="KAG2915024.1"/>
    </source>
</evidence>
<dbReference type="Proteomes" id="UP000774804">
    <property type="component" value="Unassembled WGS sequence"/>
</dbReference>
<evidence type="ECO:0000313" key="3">
    <source>
        <dbReference type="Proteomes" id="UP000736787"/>
    </source>
</evidence>
<dbReference type="Proteomes" id="UP000736787">
    <property type="component" value="Unassembled WGS sequence"/>
</dbReference>
<comment type="caution">
    <text evidence="2">The sequence shown here is derived from an EMBL/GenBank/DDBJ whole genome shotgun (WGS) entry which is preliminary data.</text>
</comment>
<name>A0A8T1D272_9STRA</name>